<keyword evidence="3" id="KW-1185">Reference proteome</keyword>
<organism evidence="2 3">
    <name type="scientific">Macrolepiota fuliginosa MF-IS2</name>
    <dbReference type="NCBI Taxonomy" id="1400762"/>
    <lineage>
        <taxon>Eukaryota</taxon>
        <taxon>Fungi</taxon>
        <taxon>Dikarya</taxon>
        <taxon>Basidiomycota</taxon>
        <taxon>Agaricomycotina</taxon>
        <taxon>Agaricomycetes</taxon>
        <taxon>Agaricomycetidae</taxon>
        <taxon>Agaricales</taxon>
        <taxon>Agaricineae</taxon>
        <taxon>Agaricaceae</taxon>
        <taxon>Macrolepiota</taxon>
    </lineage>
</organism>
<dbReference type="Proteomes" id="UP000807342">
    <property type="component" value="Unassembled WGS sequence"/>
</dbReference>
<dbReference type="GO" id="GO:0005524">
    <property type="term" value="F:ATP binding"/>
    <property type="evidence" value="ECO:0007669"/>
    <property type="project" value="InterPro"/>
</dbReference>
<dbReference type="Pfam" id="PF07714">
    <property type="entry name" value="PK_Tyr_Ser-Thr"/>
    <property type="match status" value="1"/>
</dbReference>
<evidence type="ECO:0000313" key="3">
    <source>
        <dbReference type="Proteomes" id="UP000807342"/>
    </source>
</evidence>
<feature type="domain" description="Protein kinase" evidence="1">
    <location>
        <begin position="141"/>
        <end position="415"/>
    </location>
</feature>
<dbReference type="InterPro" id="IPR051681">
    <property type="entry name" value="Ser/Thr_Kinases-Pseudokinases"/>
</dbReference>
<dbReference type="InterPro" id="IPR000719">
    <property type="entry name" value="Prot_kinase_dom"/>
</dbReference>
<evidence type="ECO:0000313" key="2">
    <source>
        <dbReference type="EMBL" id="KAF9442739.1"/>
    </source>
</evidence>
<dbReference type="Gene3D" id="1.10.510.10">
    <property type="entry name" value="Transferase(Phosphotransferase) domain 1"/>
    <property type="match status" value="1"/>
</dbReference>
<evidence type="ECO:0000259" key="1">
    <source>
        <dbReference type="PROSITE" id="PS50011"/>
    </source>
</evidence>
<dbReference type="PANTHER" id="PTHR44329">
    <property type="entry name" value="SERINE/THREONINE-PROTEIN KINASE TNNI3K-RELATED"/>
    <property type="match status" value="1"/>
</dbReference>
<dbReference type="InterPro" id="IPR011009">
    <property type="entry name" value="Kinase-like_dom_sf"/>
</dbReference>
<keyword evidence="2" id="KW-0418">Kinase</keyword>
<protein>
    <submittedName>
        <fullName evidence="2">Kinase-like protein</fullName>
    </submittedName>
</protein>
<dbReference type="PROSITE" id="PS50011">
    <property type="entry name" value="PROTEIN_KINASE_DOM"/>
    <property type="match status" value="1"/>
</dbReference>
<dbReference type="OrthoDB" id="346907at2759"/>
<comment type="caution">
    <text evidence="2">The sequence shown here is derived from an EMBL/GenBank/DDBJ whole genome shotgun (WGS) entry which is preliminary data.</text>
</comment>
<dbReference type="SUPFAM" id="SSF56112">
    <property type="entry name" value="Protein kinase-like (PK-like)"/>
    <property type="match status" value="1"/>
</dbReference>
<dbReference type="EMBL" id="MU151575">
    <property type="protein sequence ID" value="KAF9442739.1"/>
    <property type="molecule type" value="Genomic_DNA"/>
</dbReference>
<dbReference type="InterPro" id="IPR001245">
    <property type="entry name" value="Ser-Thr/Tyr_kinase_cat_dom"/>
</dbReference>
<proteinExistence type="predicted"/>
<keyword evidence="2" id="KW-0808">Transferase</keyword>
<accession>A0A9P5X331</accession>
<sequence length="473" mass="53612">MSHPLVSFTTYPRADRPFFSPFPFHPDPYYVPSIYNGNSFPRTQVPFHLSRSQDEPLKVRVEITNEVHRLVRSILDVKQVYKAFLDSKGEKAQMALDTMQKMLDNEDTPEDLRLPVLHAIVQLCRASGTYPQCLVLRGTRSDEHQPVASGRFGEIWRGYFEDRPVALKVARLIHKTRIDHFTKKFSGEATLWKSFIHPNLHPFYGIYWLEVPDHRVCLVSPWAENGNVAEYLKANPDIPRFPLVFDILAGLGYLHQRKVIHGNLKSANVLVSPGGSACLTDFGLSSIVDTDIIRWTSLETVTQTSGTVRWEAPELIDELDDGSAPKPTLLSDVYSLASVIYEVLTGRLPFHEFPHEATILSKVIKGITPTKPSAMDSPSMEITDEIWGVMKSCWSFDLSERPTVKQVYEALHQLPQPSLTEERIAQNHTEHKHSYTTPLAPQDFRTAIRGHANIGFSEEEVKLLQGYNVRDGT</sequence>
<dbReference type="GO" id="GO:0004674">
    <property type="term" value="F:protein serine/threonine kinase activity"/>
    <property type="evidence" value="ECO:0007669"/>
    <property type="project" value="TreeGrafter"/>
</dbReference>
<name>A0A9P5X331_9AGAR</name>
<gene>
    <name evidence="2" type="ORF">P691DRAFT_810153</name>
</gene>
<reference evidence="2" key="1">
    <citation type="submission" date="2020-11" db="EMBL/GenBank/DDBJ databases">
        <authorList>
            <consortium name="DOE Joint Genome Institute"/>
            <person name="Ahrendt S."/>
            <person name="Riley R."/>
            <person name="Andreopoulos W."/>
            <person name="Labutti K."/>
            <person name="Pangilinan J."/>
            <person name="Ruiz-Duenas F.J."/>
            <person name="Barrasa J.M."/>
            <person name="Sanchez-Garcia M."/>
            <person name="Camarero S."/>
            <person name="Miyauchi S."/>
            <person name="Serrano A."/>
            <person name="Linde D."/>
            <person name="Babiker R."/>
            <person name="Drula E."/>
            <person name="Ayuso-Fernandez I."/>
            <person name="Pacheco R."/>
            <person name="Padilla G."/>
            <person name="Ferreira P."/>
            <person name="Barriuso J."/>
            <person name="Kellner H."/>
            <person name="Castanera R."/>
            <person name="Alfaro M."/>
            <person name="Ramirez L."/>
            <person name="Pisabarro A.G."/>
            <person name="Kuo A."/>
            <person name="Tritt A."/>
            <person name="Lipzen A."/>
            <person name="He G."/>
            <person name="Yan M."/>
            <person name="Ng V."/>
            <person name="Cullen D."/>
            <person name="Martin F."/>
            <person name="Rosso M.-N."/>
            <person name="Henrissat B."/>
            <person name="Hibbett D."/>
            <person name="Martinez A.T."/>
            <person name="Grigoriev I.V."/>
        </authorList>
    </citation>
    <scope>NUCLEOTIDE SEQUENCE</scope>
    <source>
        <strain evidence="2">MF-IS2</strain>
    </source>
</reference>
<dbReference type="AlphaFoldDB" id="A0A9P5X331"/>